<keyword evidence="4" id="KW-0633">Potassium transport</keyword>
<evidence type="ECO:0000256" key="5">
    <source>
        <dbReference type="ARBA" id="ARBA00022692"/>
    </source>
</evidence>
<organism evidence="13 14">
    <name type="scientific">Nephila pilipes</name>
    <name type="common">Giant wood spider</name>
    <name type="synonym">Nephila maculata</name>
    <dbReference type="NCBI Taxonomy" id="299642"/>
    <lineage>
        <taxon>Eukaryota</taxon>
        <taxon>Metazoa</taxon>
        <taxon>Ecdysozoa</taxon>
        <taxon>Arthropoda</taxon>
        <taxon>Chelicerata</taxon>
        <taxon>Arachnida</taxon>
        <taxon>Araneae</taxon>
        <taxon>Araneomorphae</taxon>
        <taxon>Entelegynae</taxon>
        <taxon>Araneoidea</taxon>
        <taxon>Nephilidae</taxon>
        <taxon>Nephila</taxon>
    </lineage>
</organism>
<dbReference type="GO" id="GO:0016020">
    <property type="term" value="C:membrane"/>
    <property type="evidence" value="ECO:0007669"/>
    <property type="project" value="InterPro"/>
</dbReference>
<feature type="transmembrane region" description="Helical" evidence="12">
    <location>
        <begin position="51"/>
        <end position="73"/>
    </location>
</feature>
<evidence type="ECO:0000256" key="1">
    <source>
        <dbReference type="ARBA" id="ARBA00004127"/>
    </source>
</evidence>
<feature type="transmembrane region" description="Helical" evidence="12">
    <location>
        <begin position="179"/>
        <end position="198"/>
    </location>
</feature>
<dbReference type="GO" id="GO:0005267">
    <property type="term" value="F:potassium channel activity"/>
    <property type="evidence" value="ECO:0007669"/>
    <property type="project" value="UniProtKB-KW"/>
</dbReference>
<name>A0A8X6PZI8_NEPPI</name>
<protein>
    <submittedName>
        <fullName evidence="13">Trimeric intracellular cation channel type 1B.1</fullName>
    </submittedName>
</protein>
<dbReference type="GO" id="GO:0012505">
    <property type="term" value="C:endomembrane system"/>
    <property type="evidence" value="ECO:0007669"/>
    <property type="project" value="UniProtKB-SubCell"/>
</dbReference>
<evidence type="ECO:0000256" key="8">
    <source>
        <dbReference type="ARBA" id="ARBA00022989"/>
    </source>
</evidence>
<dbReference type="EMBL" id="BMAW01024589">
    <property type="protein sequence ID" value="GFT88465.1"/>
    <property type="molecule type" value="Genomic_DNA"/>
</dbReference>
<proteinExistence type="inferred from homology"/>
<evidence type="ECO:0000256" key="9">
    <source>
        <dbReference type="ARBA" id="ARBA00023065"/>
    </source>
</evidence>
<evidence type="ECO:0000256" key="12">
    <source>
        <dbReference type="SAM" id="Phobius"/>
    </source>
</evidence>
<keyword evidence="7" id="KW-0630">Potassium</keyword>
<dbReference type="PANTHER" id="PTHR12454:SF11">
    <property type="entry name" value="GH25683P"/>
    <property type="match status" value="1"/>
</dbReference>
<keyword evidence="8 12" id="KW-1133">Transmembrane helix</keyword>
<keyword evidence="14" id="KW-1185">Reference proteome</keyword>
<feature type="transmembrane region" description="Helical" evidence="12">
    <location>
        <begin position="85"/>
        <end position="105"/>
    </location>
</feature>
<evidence type="ECO:0000256" key="11">
    <source>
        <dbReference type="ARBA" id="ARBA00023303"/>
    </source>
</evidence>
<dbReference type="GO" id="GO:0042802">
    <property type="term" value="F:identical protein binding"/>
    <property type="evidence" value="ECO:0007669"/>
    <property type="project" value="InterPro"/>
</dbReference>
<keyword evidence="11" id="KW-0407">Ion channel</keyword>
<reference evidence="13" key="1">
    <citation type="submission" date="2020-08" db="EMBL/GenBank/DDBJ databases">
        <title>Multicomponent nature underlies the extraordinary mechanical properties of spider dragline silk.</title>
        <authorList>
            <person name="Kono N."/>
            <person name="Nakamura H."/>
            <person name="Mori M."/>
            <person name="Yoshida Y."/>
            <person name="Ohtoshi R."/>
            <person name="Malay A.D."/>
            <person name="Moran D.A.P."/>
            <person name="Tomita M."/>
            <person name="Numata K."/>
            <person name="Arakawa K."/>
        </authorList>
    </citation>
    <scope>NUCLEOTIDE SEQUENCE</scope>
</reference>
<keyword evidence="9" id="KW-0406">Ion transport</keyword>
<keyword evidence="5 12" id="KW-0812">Transmembrane</keyword>
<dbReference type="InterPro" id="IPR007866">
    <property type="entry name" value="TRIC_channel"/>
</dbReference>
<evidence type="ECO:0000256" key="6">
    <source>
        <dbReference type="ARBA" id="ARBA00022826"/>
    </source>
</evidence>
<evidence type="ECO:0000313" key="13">
    <source>
        <dbReference type="EMBL" id="GFT88465.1"/>
    </source>
</evidence>
<dbReference type="PANTHER" id="PTHR12454">
    <property type="entry name" value="TRIMERIC INTRACELLULAR CATION CHANNEL"/>
    <property type="match status" value="1"/>
</dbReference>
<dbReference type="Pfam" id="PF05197">
    <property type="entry name" value="TRIC"/>
    <property type="match status" value="1"/>
</dbReference>
<keyword evidence="3" id="KW-0813">Transport</keyword>
<keyword evidence="6" id="KW-0631">Potassium channel</keyword>
<accession>A0A8X6PZI8</accession>
<evidence type="ECO:0000256" key="3">
    <source>
        <dbReference type="ARBA" id="ARBA00022448"/>
    </source>
</evidence>
<evidence type="ECO:0000256" key="7">
    <source>
        <dbReference type="ARBA" id="ARBA00022958"/>
    </source>
</evidence>
<evidence type="ECO:0000256" key="4">
    <source>
        <dbReference type="ARBA" id="ARBA00022538"/>
    </source>
</evidence>
<comment type="caution">
    <text evidence="13">The sequence shown here is derived from an EMBL/GenBank/DDBJ whole genome shotgun (WGS) entry which is preliminary data.</text>
</comment>
<comment type="subcellular location">
    <subcellularLocation>
        <location evidence="1">Endomembrane system</location>
        <topology evidence="1">Multi-pass membrane protein</topology>
    </subcellularLocation>
</comment>
<dbReference type="Proteomes" id="UP000887013">
    <property type="component" value="Unassembled WGS sequence"/>
</dbReference>
<feature type="transmembrane region" description="Helical" evidence="12">
    <location>
        <begin position="210"/>
        <end position="232"/>
    </location>
</feature>
<sequence>MDPEAFLEIANQITRLQMYPFFELAHCLVTCICIKEDLAGGSHLFSRKNPFSCWITCMIAMYSGAILTSFLLGEPIISAYNNENSLILAIGAWYVIFYMPFDIGFRFFNFLPIKLVLAVMKEVIRCKKVHDGVIHAASIYPNSYLIMIVIGTLKGNGSAFLKILERLLRGLWTSNSFELMQMSITTKSCIAASVLFILSEKADIISAPDALVYFGVITFFVYFKIETILFGIHDRFIPFEKLFCSIFFGGLWDRLEYLLIPAGKKSHIFVKKEVRDVKIESMKKKK</sequence>
<comment type="similarity">
    <text evidence="2">Belongs to the TMEM38 family.</text>
</comment>
<evidence type="ECO:0000256" key="10">
    <source>
        <dbReference type="ARBA" id="ARBA00023136"/>
    </source>
</evidence>
<gene>
    <name evidence="13" type="primary">tric-1B.1</name>
    <name evidence="13" type="ORF">NPIL_596821</name>
</gene>
<keyword evidence="10 12" id="KW-0472">Membrane</keyword>
<evidence type="ECO:0000313" key="14">
    <source>
        <dbReference type="Proteomes" id="UP000887013"/>
    </source>
</evidence>
<dbReference type="AlphaFoldDB" id="A0A8X6PZI8"/>
<dbReference type="OrthoDB" id="195817at2759"/>
<evidence type="ECO:0000256" key="2">
    <source>
        <dbReference type="ARBA" id="ARBA00005766"/>
    </source>
</evidence>